<name>A0A2T5YD69_9BACT</name>
<feature type="transmembrane region" description="Helical" evidence="1">
    <location>
        <begin position="46"/>
        <end position="65"/>
    </location>
</feature>
<keyword evidence="1" id="KW-1133">Transmembrane helix</keyword>
<gene>
    <name evidence="2" type="ORF">C8N40_111134</name>
</gene>
<evidence type="ECO:0000313" key="2">
    <source>
        <dbReference type="EMBL" id="PTX14469.1"/>
    </source>
</evidence>
<feature type="transmembrane region" description="Helical" evidence="1">
    <location>
        <begin position="72"/>
        <end position="90"/>
    </location>
</feature>
<evidence type="ECO:0000256" key="1">
    <source>
        <dbReference type="SAM" id="Phobius"/>
    </source>
</evidence>
<organism evidence="2 3">
    <name type="scientific">Pontibacter mucosus</name>
    <dbReference type="NCBI Taxonomy" id="1649266"/>
    <lineage>
        <taxon>Bacteria</taxon>
        <taxon>Pseudomonadati</taxon>
        <taxon>Bacteroidota</taxon>
        <taxon>Cytophagia</taxon>
        <taxon>Cytophagales</taxon>
        <taxon>Hymenobacteraceae</taxon>
        <taxon>Pontibacter</taxon>
    </lineage>
</organism>
<keyword evidence="3" id="KW-1185">Reference proteome</keyword>
<keyword evidence="1" id="KW-0812">Transmembrane</keyword>
<dbReference type="Proteomes" id="UP000244225">
    <property type="component" value="Unassembled WGS sequence"/>
</dbReference>
<feature type="transmembrane region" description="Helical" evidence="1">
    <location>
        <begin position="133"/>
        <end position="150"/>
    </location>
</feature>
<dbReference type="AlphaFoldDB" id="A0A2T5YD69"/>
<keyword evidence="1" id="KW-0472">Membrane</keyword>
<reference evidence="2 3" key="1">
    <citation type="submission" date="2018-04" db="EMBL/GenBank/DDBJ databases">
        <title>Genomic Encyclopedia of Archaeal and Bacterial Type Strains, Phase II (KMG-II): from individual species to whole genera.</title>
        <authorList>
            <person name="Goeker M."/>
        </authorList>
    </citation>
    <scope>NUCLEOTIDE SEQUENCE [LARGE SCALE GENOMIC DNA]</scope>
    <source>
        <strain evidence="2 3">DSM 100162</strain>
    </source>
</reference>
<protein>
    <submittedName>
        <fullName evidence="2">Uncharacterized protein</fullName>
    </submittedName>
</protein>
<accession>A0A2T5YD69</accession>
<dbReference type="EMBL" id="QBKI01000011">
    <property type="protein sequence ID" value="PTX14469.1"/>
    <property type="molecule type" value="Genomic_DNA"/>
</dbReference>
<dbReference type="RefSeq" id="WP_108213394.1">
    <property type="nucleotide sequence ID" value="NZ_QBKI01000011.1"/>
</dbReference>
<comment type="caution">
    <text evidence="2">The sequence shown here is derived from an EMBL/GenBank/DDBJ whole genome shotgun (WGS) entry which is preliminary data.</text>
</comment>
<proteinExistence type="predicted"/>
<sequence>MRLLLFLACAIALAGICWLWVQRDHAEIKQATGKKNLLSKFHRQGLLWKMLSVLPLPIVFALLGFGLSWKALLAFAAFSLYAISFWWYFFDRWLNVERGLSRWYFGKSNSLDLWLRKQAAKYGLKNQHLINRVKLPLLLLASCICLVIVYS</sequence>
<evidence type="ECO:0000313" key="3">
    <source>
        <dbReference type="Proteomes" id="UP000244225"/>
    </source>
</evidence>